<dbReference type="InterPro" id="IPR003961">
    <property type="entry name" value="FN3_dom"/>
</dbReference>
<evidence type="ECO:0000259" key="6">
    <source>
        <dbReference type="PROSITE" id="PS50853"/>
    </source>
</evidence>
<dbReference type="CDD" id="cd00063">
    <property type="entry name" value="FN3"/>
    <property type="match status" value="2"/>
</dbReference>
<dbReference type="PANTHER" id="PTHR14340">
    <property type="entry name" value="MICROFIBRIL-ASSOCIATED GLYCOPROTEIN 3"/>
    <property type="match status" value="1"/>
</dbReference>
<dbReference type="InterPro" id="IPR036116">
    <property type="entry name" value="FN3_sf"/>
</dbReference>
<name>A0A3P3VTM1_9MICO</name>
<evidence type="ECO:0000256" key="4">
    <source>
        <dbReference type="SAM" id="MobiDB-lite"/>
    </source>
</evidence>
<dbReference type="PROSITE" id="PS50853">
    <property type="entry name" value="FN3"/>
    <property type="match status" value="2"/>
</dbReference>
<feature type="domain" description="Fibronectin type-III" evidence="6">
    <location>
        <begin position="1458"/>
        <end position="1546"/>
    </location>
</feature>
<evidence type="ECO:0000256" key="5">
    <source>
        <dbReference type="SAM" id="SignalP"/>
    </source>
</evidence>
<sequence>MRKNRSRRLPVVVAVAASLVVSGFALANPGMPEARIDLNEGGVWVTNGDRGLIGHLNYPAHTLESGLQVDSERFDISQAARDVVYHDASANSLAPIDLANSALGSVTTPEFEVQAAQGGAQVGVLDPESGNLWVMPAVDVGNVALTADTAMTVSLPDGVIAASKDGVVFGASSHTQELITITPEGNGYQAEQSQLTSLTPGAEIELTVVGNTPVVIDRSAGAVIVSGKSPVPLPNAGAMLQQPGDKSDAVYFSDASTLYRMQLSDGAVTTMTVAGGATGIPAAPVRFGACTYAAWGGSGNYLRWCDDEAHTETMTVDTLTTSTEPVFRTNRDVIVLNDAADGSIWLPDDNMVLVDNWDDIETELRSDINEEDSPQLDDEVADPDRTAENRPPIATDDEFGVRPGSTTLLPVLMNDSDPDGDLLTASITEPIADLAVTQARGGAALQVTIPADANGTRTFVYQAADGRGGTDTATVTLAIRQPGENGAPEQRRIPNVVIASGATVTYNVMPDWIDPDGDLFYLKSVAAPEGVQVQFRQEGILSITDLGSRPGIVDLIIEMSDGEESRTGIVRLDIRANGNIPPVANGDFVVVREGESVTLAPLENDVDPNGDRLTLVSVSPPPPGVSITPSLNTGTFDVVASAKGSYYLSYVVTDGPSSTTGVIRIDVLPRDLDAPPVAQDDLALLPSGGAVLAAVLGNDTDPTGGVLVVQSIELPADAPIQVALVDHHLLRITSPRPLTEPVIFAYTVSNGARTATANVRVVPVAENDTTVPPEPQPDRLKVRAGDVGSVSVLANDRSVNGLALSLRPDLVHEIPASAGLAFVTGNEVRFRAANEPGSYRVTYTVEDAAGNFASTTVHIEVIAADAVTNAAPQPQDLTAWAVAGVSVRIPVTLSGIDPDGDSVALVGVRQPPSLGSVEAGSAWLEYTPSPDAAGTDTFTYLVEDRFGAQAEARVRVGVAAPAALNQPPTAIADDVLVRPDRTVAVEVLANDSDPDGDPLALVPDGIEVSDASGAIVEQRDNRIVVSTPSTADTITVAYRVEDGRGGESTGLLTVHVDPNAPLRAPEPRDDIVSQAEVDEQGVAVRVPVLSNDVDPDGDRDLLELFTDEGDVEVEGSNLVIPVLEHRRLVVYGVRDDTGLTGYAVVSVPGSAVERPRLNTAAVPLAIRGGQSLEIDLSRVVVVRPGRTAIITDGSTVSTANGLAAAPVEAGATTLTVTAPADFNGRTSVTFEVADGDIASDSSSLSARITVPVNVTSEMNQPPKVTPSPITVSVAEGPVTVNVCAMVVDPDGTDSTALSYRIGRTPQALSATLNGCTLSVSLGSPQPYGALGTIELGVDDGHGEVIGAIPVSVVPSTRPLAQVSEATITTARPGVTETIDINRHAINPFPDQPLTVIGSPIIVRGEGTVDVQGMQVLVTPSATMLGTMIVSYTLGDATGDAARQVVGTIRLTVRDKPEPPANVAVEVIGPGTVVVRFTAGANNGAPISGFQVVSESGAVTNCPVTECSVTGLPNGQEHRFQVIATNEVGNSEPSGWSAPVLVDVQPNQPSPPVLTARDGAVDVQIIPAVSLGSPVAEYIVTLHPGGQQQTVPASANPVTTFTGLTNGQSYRVSVQAFNRADKPSASSDLSVEAIPFGRPSAPTSAAITAQATSNTNGRVDVTWQLGDGNGRPVTSVIVTLNNGSTQTVGAGVTSASFDVPLGADVNATVVQVTEGGQSAAATTNTVRPLDRPAAPTAPTVTVSKHDEVTVRGAQAQAGGGYRTNELSLQVLDPATGGWISYSNNMKLGGFTVGEFATVEVRSVAADGTASPTVSATSAEVFYRVPTSAALSVSVTGADAVFTIDDAPAAQGRPIVSYQVRENGKTTTVTDTTLVRTGAPGQAFTLAVKACDDLGVCSPNWVEQSASIAPLYTYTLEECAPAAPDCREVTVTYTDASAAGQQIICTFPGQPTPEASGREGRPIKTSWRTTLTDPLAFEQASGAQISCRP</sequence>
<dbReference type="InterPro" id="IPR013783">
    <property type="entry name" value="Ig-like_fold"/>
</dbReference>
<feature type="domain" description="Fibronectin type-III" evidence="6">
    <location>
        <begin position="1547"/>
        <end position="1636"/>
    </location>
</feature>
<dbReference type="SMART" id="SM00060">
    <property type="entry name" value="FN3"/>
    <property type="match status" value="2"/>
</dbReference>
<keyword evidence="1" id="KW-0378">Hydrolase</keyword>
<dbReference type="SUPFAM" id="SSF49265">
    <property type="entry name" value="Fibronectin type III"/>
    <property type="match status" value="1"/>
</dbReference>
<dbReference type="GO" id="GO:0000272">
    <property type="term" value="P:polysaccharide catabolic process"/>
    <property type="evidence" value="ECO:0007669"/>
    <property type="project" value="UniProtKB-KW"/>
</dbReference>
<keyword evidence="1" id="KW-0326">Glycosidase</keyword>
<keyword evidence="8" id="KW-1185">Reference proteome</keyword>
<comment type="caution">
    <text evidence="7">The sequence shown here is derived from an EMBL/GenBank/DDBJ whole genome shotgun (WGS) entry which is preliminary data.</text>
</comment>
<dbReference type="Pfam" id="PF00041">
    <property type="entry name" value="fn3"/>
    <property type="match status" value="2"/>
</dbReference>
<accession>A0A3P3VTM1</accession>
<feature type="signal peptide" evidence="5">
    <location>
        <begin position="1"/>
        <end position="27"/>
    </location>
</feature>
<dbReference type="Gene3D" id="2.60.40.2810">
    <property type="match status" value="1"/>
</dbReference>
<dbReference type="Proteomes" id="UP000274391">
    <property type="component" value="Unassembled WGS sequence"/>
</dbReference>
<evidence type="ECO:0000313" key="8">
    <source>
        <dbReference type="Proteomes" id="UP000274391"/>
    </source>
</evidence>
<dbReference type="Pfam" id="PF17963">
    <property type="entry name" value="Big_9"/>
    <property type="match status" value="6"/>
</dbReference>
<organism evidence="7 8">
    <name type="scientific">Gulosibacter macacae</name>
    <dbReference type="NCBI Taxonomy" id="2488791"/>
    <lineage>
        <taxon>Bacteria</taxon>
        <taxon>Bacillati</taxon>
        <taxon>Actinomycetota</taxon>
        <taxon>Actinomycetes</taxon>
        <taxon>Micrococcales</taxon>
        <taxon>Microbacteriaceae</taxon>
        <taxon>Gulosibacter</taxon>
    </lineage>
</organism>
<feature type="region of interest" description="Disordered" evidence="4">
    <location>
        <begin position="365"/>
        <end position="402"/>
    </location>
</feature>
<dbReference type="OrthoDB" id="5241356at2"/>
<dbReference type="GO" id="GO:0016798">
    <property type="term" value="F:hydrolase activity, acting on glycosyl bonds"/>
    <property type="evidence" value="ECO:0007669"/>
    <property type="project" value="UniProtKB-KW"/>
</dbReference>
<keyword evidence="2" id="KW-0393">Immunoglobulin domain</keyword>
<gene>
    <name evidence="7" type="ORF">EG850_09580</name>
</gene>
<evidence type="ECO:0000256" key="1">
    <source>
        <dbReference type="ARBA" id="ARBA00023295"/>
    </source>
</evidence>
<keyword evidence="3" id="KW-0119">Carbohydrate metabolism</keyword>
<protein>
    <submittedName>
        <fullName evidence="7">Fibronectin type III domain-containing protein</fullName>
    </submittedName>
</protein>
<evidence type="ECO:0000313" key="7">
    <source>
        <dbReference type="EMBL" id="RRJ86151.1"/>
    </source>
</evidence>
<dbReference type="RefSeq" id="WP_124972906.1">
    <property type="nucleotide sequence ID" value="NZ_RQVS01000011.1"/>
</dbReference>
<keyword evidence="3" id="KW-0624">Polysaccharide degradation</keyword>
<evidence type="ECO:0000256" key="2">
    <source>
        <dbReference type="ARBA" id="ARBA00023319"/>
    </source>
</evidence>
<dbReference type="PANTHER" id="PTHR14340:SF11">
    <property type="entry name" value="IG-LIKE DOMAIN-CONTAINING PROTEIN"/>
    <property type="match status" value="1"/>
</dbReference>
<reference evidence="7 8" key="1">
    <citation type="submission" date="2018-11" db="EMBL/GenBank/DDBJ databases">
        <title>YIM 102482-1 draft genome.</title>
        <authorList>
            <person name="Li G."/>
            <person name="Jiang Y."/>
        </authorList>
    </citation>
    <scope>NUCLEOTIDE SEQUENCE [LARGE SCALE GENOMIC DNA]</scope>
    <source>
        <strain evidence="7 8">YIM 102482-1</strain>
    </source>
</reference>
<keyword evidence="5" id="KW-0732">Signal</keyword>
<dbReference type="Gene3D" id="2.60.40.10">
    <property type="entry name" value="Immunoglobulins"/>
    <property type="match status" value="3"/>
</dbReference>
<evidence type="ECO:0000256" key="3">
    <source>
        <dbReference type="ARBA" id="ARBA00023326"/>
    </source>
</evidence>
<feature type="compositionally biased region" description="Acidic residues" evidence="4">
    <location>
        <begin position="369"/>
        <end position="381"/>
    </location>
</feature>
<dbReference type="EMBL" id="RQVS01000011">
    <property type="protein sequence ID" value="RRJ86151.1"/>
    <property type="molecule type" value="Genomic_DNA"/>
</dbReference>
<proteinExistence type="predicted"/>
<feature type="chain" id="PRO_5018034649" evidence="5">
    <location>
        <begin position="28"/>
        <end position="1987"/>
    </location>
</feature>